<dbReference type="InterPro" id="IPR048389">
    <property type="entry name" value="YciQ-like_C"/>
</dbReference>
<feature type="domain" description="Predicted membrane protein YciQ-like C-terminal" evidence="5">
    <location>
        <begin position="300"/>
        <end position="544"/>
    </location>
</feature>
<feature type="transmembrane region" description="Helical" evidence="2">
    <location>
        <begin position="259"/>
        <end position="279"/>
    </location>
</feature>
<gene>
    <name evidence="6" type="ORF">E4K62_15200</name>
</gene>
<protein>
    <submittedName>
        <fullName evidence="6">DUF2207 domain-containing protein</fullName>
    </submittedName>
</protein>
<evidence type="ECO:0000259" key="4">
    <source>
        <dbReference type="Pfam" id="PF09972"/>
    </source>
</evidence>
<keyword evidence="2" id="KW-0812">Transmembrane</keyword>
<evidence type="ECO:0000256" key="1">
    <source>
        <dbReference type="SAM" id="MobiDB-lite"/>
    </source>
</evidence>
<evidence type="ECO:0000259" key="5">
    <source>
        <dbReference type="Pfam" id="PF20990"/>
    </source>
</evidence>
<keyword evidence="2" id="KW-1133">Transmembrane helix</keyword>
<dbReference type="Pfam" id="PF20990">
    <property type="entry name" value="DUF2207_C"/>
    <property type="match status" value="1"/>
</dbReference>
<keyword evidence="3" id="KW-0732">Signal</keyword>
<evidence type="ECO:0000256" key="2">
    <source>
        <dbReference type="SAM" id="Phobius"/>
    </source>
</evidence>
<feature type="domain" description="DUF2207" evidence="4">
    <location>
        <begin position="53"/>
        <end position="242"/>
    </location>
</feature>
<feature type="transmembrane region" description="Helical" evidence="2">
    <location>
        <begin position="419"/>
        <end position="441"/>
    </location>
</feature>
<organism evidence="6 7">
    <name type="scientific">Microbacterium wangchenii</name>
    <dbReference type="NCBI Taxonomy" id="2541726"/>
    <lineage>
        <taxon>Bacteria</taxon>
        <taxon>Bacillati</taxon>
        <taxon>Actinomycetota</taxon>
        <taxon>Actinomycetes</taxon>
        <taxon>Micrococcales</taxon>
        <taxon>Microbacteriaceae</taxon>
        <taxon>Microbacterium</taxon>
    </lineage>
</organism>
<feature type="chain" id="PRO_5047269948" evidence="3">
    <location>
        <begin position="25"/>
        <end position="607"/>
    </location>
</feature>
<keyword evidence="7" id="KW-1185">Reference proteome</keyword>
<feature type="signal peptide" evidence="3">
    <location>
        <begin position="1"/>
        <end position="24"/>
    </location>
</feature>
<dbReference type="Proteomes" id="UP000295748">
    <property type="component" value="Chromosome"/>
</dbReference>
<evidence type="ECO:0000313" key="6">
    <source>
        <dbReference type="EMBL" id="QBR90769.1"/>
    </source>
</evidence>
<accession>A0ABX5T0Z8</accession>
<name>A0ABX5T0Z8_9MICO</name>
<proteinExistence type="predicted"/>
<dbReference type="Pfam" id="PF09972">
    <property type="entry name" value="DUF2207"/>
    <property type="match status" value="1"/>
</dbReference>
<feature type="compositionally biased region" description="Gly residues" evidence="1">
    <location>
        <begin position="588"/>
        <end position="607"/>
    </location>
</feature>
<sequence length="607" mass="63409">MRRTLAALVIALASVGAGVVVAPAASGASTVPGAAASVVRADVNDFTFASMDADYTLTRAEDGASELRVVETFVAEFPDADQNRGMQRLLPEKYLGAPLEVDLISVTDADGNPREVETESDDGYLLVTSRADDYVHGEQTYVFTYTMRNVVRFFDDTDADEFYWNVNGLDWEQPFDRVTAALHVDEALAAELTGSEACYAGARDSTAECPIASEKAPDGAVTVRAEATGLGAHETLTVAVGFASGTFTPFNPSFFASPWGWLQLVGVLIVLAALAWAIVVRVRLLSDAEGRPTIVAEFTPPAAVDALESAVLLGKTTKAIPAEVLEQAVVGSIRIVEGERRRFGGVQLEAHLVDPERADGDGRMLLKGLFGEDAAPGAVFTFGRQDTRLSTAARAILADAGKELVRRGLRREVPLGPRMWPGVLMLAGMAVSAVFGVLALAGSVTPLLPIVLLIVSALVMVFGIGLLAHKPLTPLGADTRDHLAGLKVFIDWAEADRIRMLQSPGGAERIAVDASDPRQMLRIYESLLPYAVVFGQEKQWSERLGVLYESTGTPGWYVGAAGFNAGAFASGIGSLSASATSSSSTSGGSTGGGSAGGGGGGGGGGGV</sequence>
<feature type="transmembrane region" description="Helical" evidence="2">
    <location>
        <begin position="447"/>
        <end position="468"/>
    </location>
</feature>
<evidence type="ECO:0000313" key="7">
    <source>
        <dbReference type="Proteomes" id="UP000295748"/>
    </source>
</evidence>
<reference evidence="6 7" key="1">
    <citation type="submission" date="2019-03" db="EMBL/GenBank/DDBJ databases">
        <authorList>
            <person name="Dong K."/>
        </authorList>
    </citation>
    <scope>NUCLEOTIDE SEQUENCE [LARGE SCALE GENOMIC DNA]</scope>
    <source>
        <strain evidence="7">dk512</strain>
    </source>
</reference>
<evidence type="ECO:0000256" key="3">
    <source>
        <dbReference type="SAM" id="SignalP"/>
    </source>
</evidence>
<dbReference type="InterPro" id="IPR018702">
    <property type="entry name" value="DUF2207"/>
</dbReference>
<dbReference type="EMBL" id="CP038266">
    <property type="protein sequence ID" value="QBR90769.1"/>
    <property type="molecule type" value="Genomic_DNA"/>
</dbReference>
<keyword evidence="2" id="KW-0472">Membrane</keyword>
<feature type="region of interest" description="Disordered" evidence="1">
    <location>
        <begin position="579"/>
        <end position="607"/>
    </location>
</feature>